<organism evidence="1 2">
    <name type="scientific">Batillaria attramentaria</name>
    <dbReference type="NCBI Taxonomy" id="370345"/>
    <lineage>
        <taxon>Eukaryota</taxon>
        <taxon>Metazoa</taxon>
        <taxon>Spiralia</taxon>
        <taxon>Lophotrochozoa</taxon>
        <taxon>Mollusca</taxon>
        <taxon>Gastropoda</taxon>
        <taxon>Caenogastropoda</taxon>
        <taxon>Sorbeoconcha</taxon>
        <taxon>Cerithioidea</taxon>
        <taxon>Batillariidae</taxon>
        <taxon>Batillaria</taxon>
    </lineage>
</organism>
<accession>A0ABD0LQC0</accession>
<evidence type="ECO:0000313" key="1">
    <source>
        <dbReference type="EMBL" id="KAK7501426.1"/>
    </source>
</evidence>
<dbReference type="Proteomes" id="UP001519460">
    <property type="component" value="Unassembled WGS sequence"/>
</dbReference>
<evidence type="ECO:0000313" key="2">
    <source>
        <dbReference type="Proteomes" id="UP001519460"/>
    </source>
</evidence>
<reference evidence="1 2" key="1">
    <citation type="journal article" date="2023" name="Sci. Data">
        <title>Genome assembly of the Korean intertidal mud-creeper Batillaria attramentaria.</title>
        <authorList>
            <person name="Patra A.K."/>
            <person name="Ho P.T."/>
            <person name="Jun S."/>
            <person name="Lee S.J."/>
            <person name="Kim Y."/>
            <person name="Won Y.J."/>
        </authorList>
    </citation>
    <scope>NUCLEOTIDE SEQUENCE [LARGE SCALE GENOMIC DNA]</scope>
    <source>
        <strain evidence="1">Wonlab-2016</strain>
    </source>
</reference>
<proteinExistence type="predicted"/>
<dbReference type="EMBL" id="JACVVK020000031">
    <property type="protein sequence ID" value="KAK7501426.1"/>
    <property type="molecule type" value="Genomic_DNA"/>
</dbReference>
<name>A0ABD0LQC0_9CAEN</name>
<dbReference type="AlphaFoldDB" id="A0ABD0LQC0"/>
<sequence>MENGVPSEKVGACIDIHISSAGRNFSRLFPSVCHVGTGHTERISDETTCKQIEVYGHLSRGSVNGLGVCIAKPALSVVFLRAHMAVKGQTKLSNPKPVPDCGD</sequence>
<comment type="caution">
    <text evidence="1">The sequence shown here is derived from an EMBL/GenBank/DDBJ whole genome shotgun (WGS) entry which is preliminary data.</text>
</comment>
<protein>
    <submittedName>
        <fullName evidence="1">Uncharacterized protein</fullName>
    </submittedName>
</protein>
<gene>
    <name evidence="1" type="ORF">BaRGS_00007230</name>
</gene>
<keyword evidence="2" id="KW-1185">Reference proteome</keyword>